<accession>A0A2U3E5D6</accession>
<name>A0A2U3E5D6_PURLI</name>
<gene>
    <name evidence="2" type="ORF">PCL_00624</name>
</gene>
<dbReference type="Proteomes" id="UP000245956">
    <property type="component" value="Unassembled WGS sequence"/>
</dbReference>
<reference evidence="2 3" key="1">
    <citation type="journal article" date="2016" name="Front. Microbiol.">
        <title>Genome and transcriptome sequences reveal the specific parasitism of the nematophagous Purpureocillium lilacinum 36-1.</title>
        <authorList>
            <person name="Xie J."/>
            <person name="Li S."/>
            <person name="Mo C."/>
            <person name="Xiao X."/>
            <person name="Peng D."/>
            <person name="Wang G."/>
            <person name="Xiao Y."/>
        </authorList>
    </citation>
    <scope>NUCLEOTIDE SEQUENCE [LARGE SCALE GENOMIC DNA]</scope>
    <source>
        <strain evidence="2 3">36-1</strain>
    </source>
</reference>
<organism evidence="2 3">
    <name type="scientific">Purpureocillium lilacinum</name>
    <name type="common">Paecilomyces lilacinus</name>
    <dbReference type="NCBI Taxonomy" id="33203"/>
    <lineage>
        <taxon>Eukaryota</taxon>
        <taxon>Fungi</taxon>
        <taxon>Dikarya</taxon>
        <taxon>Ascomycota</taxon>
        <taxon>Pezizomycotina</taxon>
        <taxon>Sordariomycetes</taxon>
        <taxon>Hypocreomycetidae</taxon>
        <taxon>Hypocreales</taxon>
        <taxon>Ophiocordycipitaceae</taxon>
        <taxon>Purpureocillium</taxon>
    </lineage>
</organism>
<sequence>MEQDAVRQNSTGLPLPFSHQHAVPHPNRSARYEVLLALVPCRGRAASVSAAPVVSFVVRLFCNLAAIRHFLEPPSVVWWSMFDVNFACGQAWVARRGPGPGSLQRTHNSERKRAKCPLSAPRMHHATAAAPLLHSTCAPTIQLCKCEVVPANLAMPRLRLWLPPIRASLPMPPSPSQAPPVLIERLPRGLMRDRR</sequence>
<evidence type="ECO:0000313" key="3">
    <source>
        <dbReference type="Proteomes" id="UP000245956"/>
    </source>
</evidence>
<dbReference type="EMBL" id="LCWV01000011">
    <property type="protein sequence ID" value="PWI69712.1"/>
    <property type="molecule type" value="Genomic_DNA"/>
</dbReference>
<protein>
    <submittedName>
        <fullName evidence="2">Uncharacterized protein</fullName>
    </submittedName>
</protein>
<comment type="caution">
    <text evidence="2">The sequence shown here is derived from an EMBL/GenBank/DDBJ whole genome shotgun (WGS) entry which is preliminary data.</text>
</comment>
<dbReference type="AlphaFoldDB" id="A0A2U3E5D6"/>
<evidence type="ECO:0000313" key="2">
    <source>
        <dbReference type="EMBL" id="PWI69712.1"/>
    </source>
</evidence>
<feature type="region of interest" description="Disordered" evidence="1">
    <location>
        <begin position="1"/>
        <end position="24"/>
    </location>
</feature>
<feature type="compositionally biased region" description="Polar residues" evidence="1">
    <location>
        <begin position="1"/>
        <end position="12"/>
    </location>
</feature>
<evidence type="ECO:0000256" key="1">
    <source>
        <dbReference type="SAM" id="MobiDB-lite"/>
    </source>
</evidence>
<proteinExistence type="predicted"/>